<dbReference type="EMBL" id="JAUEPO010000001">
    <property type="protein sequence ID" value="KAK3336430.1"/>
    <property type="molecule type" value="Genomic_DNA"/>
</dbReference>
<reference evidence="1" key="2">
    <citation type="submission" date="2023-06" db="EMBL/GenBank/DDBJ databases">
        <authorList>
            <consortium name="Lawrence Berkeley National Laboratory"/>
            <person name="Haridas S."/>
            <person name="Hensen N."/>
            <person name="Bonometti L."/>
            <person name="Westerberg I."/>
            <person name="Brannstrom I.O."/>
            <person name="Guillou S."/>
            <person name="Cros-Aarteil S."/>
            <person name="Calhoun S."/>
            <person name="Kuo A."/>
            <person name="Mondo S."/>
            <person name="Pangilinan J."/>
            <person name="Riley R."/>
            <person name="Labutti K."/>
            <person name="Andreopoulos B."/>
            <person name="Lipzen A."/>
            <person name="Chen C."/>
            <person name="Yanf M."/>
            <person name="Daum C."/>
            <person name="Ng V."/>
            <person name="Clum A."/>
            <person name="Steindorff A."/>
            <person name="Ohm R."/>
            <person name="Martin F."/>
            <person name="Silar P."/>
            <person name="Natvig D."/>
            <person name="Lalanne C."/>
            <person name="Gautier V."/>
            <person name="Ament-Velasquez S.L."/>
            <person name="Kruys A."/>
            <person name="Hutchinson M.I."/>
            <person name="Powell A.J."/>
            <person name="Barry K."/>
            <person name="Miller A.N."/>
            <person name="Grigoriev I.V."/>
            <person name="Debuchy R."/>
            <person name="Gladieux P."/>
            <person name="Thoren M.H."/>
            <person name="Johannesson H."/>
        </authorList>
    </citation>
    <scope>NUCLEOTIDE SEQUENCE</scope>
    <source>
        <strain evidence="1">SMH4131-1</strain>
    </source>
</reference>
<reference evidence="1" key="1">
    <citation type="journal article" date="2023" name="Mol. Phylogenet. Evol.">
        <title>Genome-scale phylogeny and comparative genomics of the fungal order Sordariales.</title>
        <authorList>
            <person name="Hensen N."/>
            <person name="Bonometti L."/>
            <person name="Westerberg I."/>
            <person name="Brannstrom I.O."/>
            <person name="Guillou S."/>
            <person name="Cros-Aarteil S."/>
            <person name="Calhoun S."/>
            <person name="Haridas S."/>
            <person name="Kuo A."/>
            <person name="Mondo S."/>
            <person name="Pangilinan J."/>
            <person name="Riley R."/>
            <person name="LaButti K."/>
            <person name="Andreopoulos B."/>
            <person name="Lipzen A."/>
            <person name="Chen C."/>
            <person name="Yan M."/>
            <person name="Daum C."/>
            <person name="Ng V."/>
            <person name="Clum A."/>
            <person name="Steindorff A."/>
            <person name="Ohm R.A."/>
            <person name="Martin F."/>
            <person name="Silar P."/>
            <person name="Natvig D.O."/>
            <person name="Lalanne C."/>
            <person name="Gautier V."/>
            <person name="Ament-Velasquez S.L."/>
            <person name="Kruys A."/>
            <person name="Hutchinson M.I."/>
            <person name="Powell A.J."/>
            <person name="Barry K."/>
            <person name="Miller A.N."/>
            <person name="Grigoriev I.V."/>
            <person name="Debuchy R."/>
            <person name="Gladieux P."/>
            <person name="Hiltunen Thoren M."/>
            <person name="Johannesson H."/>
        </authorList>
    </citation>
    <scope>NUCLEOTIDE SEQUENCE</scope>
    <source>
        <strain evidence="1">SMH4131-1</strain>
    </source>
</reference>
<evidence type="ECO:0000313" key="2">
    <source>
        <dbReference type="Proteomes" id="UP001286456"/>
    </source>
</evidence>
<dbReference type="InterPro" id="IPR025638">
    <property type="entry name" value="DUF4336"/>
</dbReference>
<protein>
    <recommendedName>
        <fullName evidence="3">DUF4336 domain-containing protein</fullName>
    </recommendedName>
</protein>
<dbReference type="Pfam" id="PF14234">
    <property type="entry name" value="DUF4336"/>
    <property type="match status" value="1"/>
</dbReference>
<dbReference type="AlphaFoldDB" id="A0AAE0J4K3"/>
<dbReference type="PANTHER" id="PTHR33835">
    <property type="entry name" value="YALI0C07656P"/>
    <property type="match status" value="1"/>
</dbReference>
<accession>A0AAE0J4K3</accession>
<evidence type="ECO:0008006" key="3">
    <source>
        <dbReference type="Google" id="ProtNLM"/>
    </source>
</evidence>
<dbReference type="InterPro" id="IPR036866">
    <property type="entry name" value="RibonucZ/Hydroxyglut_hydro"/>
</dbReference>
<comment type="caution">
    <text evidence="1">The sequence shown here is derived from an EMBL/GenBank/DDBJ whole genome shotgun (WGS) entry which is preliminary data.</text>
</comment>
<dbReference type="SUPFAM" id="SSF56281">
    <property type="entry name" value="Metallo-hydrolase/oxidoreductase"/>
    <property type="match status" value="1"/>
</dbReference>
<gene>
    <name evidence="1" type="ORF">B0T19DRAFT_38769</name>
</gene>
<sequence length="273" mass="30691">MSGKLIPVDPASVMVMRDVTPRITTLSVPFLRFGAIPIGGRATLVKLSSGSLAVFSPVALTEEVRAKVMAMGNDVRYIVAPDIEHHIFISEWKAEYPTAQLIGPAGLPEKRAELVGVDPKVNNDHFDHVFTPQNKHSLSITSEFDADFDYEFVDAHPNKELVFFFRPDRVLIEADLMFNLPATEQYSRASVQDKKNGPLARLFMSLQTTADAAKGQKRFLWHLVSRKNRTGFNESAKRIASWDFETVIPCHGDVIEGHGKQVFEKVFDWHLKK</sequence>
<dbReference type="PANTHER" id="PTHR33835:SF1">
    <property type="entry name" value="METALLO-BETA-LACTAMASE DOMAIN-CONTAINING PROTEIN"/>
    <property type="match status" value="1"/>
</dbReference>
<name>A0AAE0J4K3_9PEZI</name>
<evidence type="ECO:0000313" key="1">
    <source>
        <dbReference type="EMBL" id="KAK3336430.1"/>
    </source>
</evidence>
<keyword evidence="2" id="KW-1185">Reference proteome</keyword>
<organism evidence="1 2">
    <name type="scientific">Cercophora scortea</name>
    <dbReference type="NCBI Taxonomy" id="314031"/>
    <lineage>
        <taxon>Eukaryota</taxon>
        <taxon>Fungi</taxon>
        <taxon>Dikarya</taxon>
        <taxon>Ascomycota</taxon>
        <taxon>Pezizomycotina</taxon>
        <taxon>Sordariomycetes</taxon>
        <taxon>Sordariomycetidae</taxon>
        <taxon>Sordariales</taxon>
        <taxon>Lasiosphaeriaceae</taxon>
        <taxon>Cercophora</taxon>
    </lineage>
</organism>
<dbReference type="Proteomes" id="UP001286456">
    <property type="component" value="Unassembled WGS sequence"/>
</dbReference>
<proteinExistence type="predicted"/>